<evidence type="ECO:0000313" key="6">
    <source>
        <dbReference type="Proteomes" id="UP000004535"/>
    </source>
</evidence>
<name>B9BHK2_9BURK</name>
<evidence type="ECO:0000256" key="3">
    <source>
        <dbReference type="ARBA" id="ARBA00012865"/>
    </source>
</evidence>
<gene>
    <name evidence="5" type="ORF">BURMUCGD2_4557</name>
</gene>
<dbReference type="GO" id="GO:0046677">
    <property type="term" value="P:response to antibiotic"/>
    <property type="evidence" value="ECO:0007669"/>
    <property type="project" value="InterPro"/>
</dbReference>
<feature type="domain" description="Beta-lactamase class A catalytic" evidence="4">
    <location>
        <begin position="93"/>
        <end position="307"/>
    </location>
</feature>
<comment type="caution">
    <text evidence="5">The sequence shown here is derived from an EMBL/GenBank/DDBJ whole genome shotgun (WGS) entry which is preliminary data.</text>
</comment>
<sequence>MRAFAVGGGCRREACADAKARASSMCAVRCDRFRQNITPFMEHSPTRRSLLLAAVAAPFVAACTSAPVADQGRVHRAQAELAALDKASDGRLGVAALDTSTGARIAHHARERFPLCGTYAVVAAAAILARASLDASLLPRRILYRRYGIVAGSPVTESHADTGMTVAQLCAAMLESGDKGAGNLLMNVLGGPQAVTAFARESGDTTFRLDRWEPELNAVGPGDVRDTSTPVAMVDTLQRLLLGDALREPQRAQLIDWMTAGARGDGIAAAVPPGWRVAAKRGAGGYGTTTDVAVLWPPSRAPIVMAVSLTQPRADAAPRSDVIASAARIVANALTATA</sequence>
<dbReference type="EMBL" id="ACFC01000001">
    <property type="protein sequence ID" value="EEE09185.1"/>
    <property type="molecule type" value="Genomic_DNA"/>
</dbReference>
<dbReference type="NCBIfam" id="NF033103">
    <property type="entry name" value="bla_class_A"/>
    <property type="match status" value="1"/>
</dbReference>
<dbReference type="AlphaFoldDB" id="B9BHK2"/>
<accession>B9BHK2</accession>
<proteinExistence type="inferred from homology"/>
<evidence type="ECO:0000259" key="4">
    <source>
        <dbReference type="Pfam" id="PF13354"/>
    </source>
</evidence>
<dbReference type="GO" id="GO:0008800">
    <property type="term" value="F:beta-lactamase activity"/>
    <property type="evidence" value="ECO:0007669"/>
    <property type="project" value="UniProtKB-EC"/>
</dbReference>
<dbReference type="InterPro" id="IPR000871">
    <property type="entry name" value="Beta-lactam_class-A"/>
</dbReference>
<dbReference type="Gene3D" id="3.40.710.10">
    <property type="entry name" value="DD-peptidase/beta-lactamase superfamily"/>
    <property type="match status" value="1"/>
</dbReference>
<dbReference type="GO" id="GO:0030655">
    <property type="term" value="P:beta-lactam antibiotic catabolic process"/>
    <property type="evidence" value="ECO:0007669"/>
    <property type="project" value="InterPro"/>
</dbReference>
<evidence type="ECO:0000256" key="2">
    <source>
        <dbReference type="ARBA" id="ARBA00009009"/>
    </source>
</evidence>
<dbReference type="Pfam" id="PF13354">
    <property type="entry name" value="Beta-lactamase2"/>
    <property type="match status" value="1"/>
</dbReference>
<comment type="similarity">
    <text evidence="2">Belongs to the class-A beta-lactamase family.</text>
</comment>
<protein>
    <recommendedName>
        <fullName evidence="3">beta-lactamase</fullName>
        <ecNumber evidence="3">3.5.2.6</ecNumber>
    </recommendedName>
</protein>
<dbReference type="InterPro" id="IPR012338">
    <property type="entry name" value="Beta-lactam/transpept-like"/>
</dbReference>
<organism evidence="5 6">
    <name type="scientific">Burkholderia multivorans CGD2</name>
    <dbReference type="NCBI Taxonomy" id="513052"/>
    <lineage>
        <taxon>Bacteria</taxon>
        <taxon>Pseudomonadati</taxon>
        <taxon>Pseudomonadota</taxon>
        <taxon>Betaproteobacteria</taxon>
        <taxon>Burkholderiales</taxon>
        <taxon>Burkholderiaceae</taxon>
        <taxon>Burkholderia</taxon>
        <taxon>Burkholderia cepacia complex</taxon>
    </lineage>
</organism>
<dbReference type="SUPFAM" id="SSF56601">
    <property type="entry name" value="beta-lactamase/transpeptidase-like"/>
    <property type="match status" value="1"/>
</dbReference>
<evidence type="ECO:0000256" key="1">
    <source>
        <dbReference type="ARBA" id="ARBA00001526"/>
    </source>
</evidence>
<reference evidence="5 6" key="1">
    <citation type="journal article" date="2012" name="J. Bacteriol.">
        <title>Draft Genome Sequence Determination for Cystic Fibrosis and Chronic Granulomatous Disease Burkholderia multivorans Isolates.</title>
        <authorList>
            <person name="Varga J.J."/>
            <person name="Losada L."/>
            <person name="Zelazny A.M."/>
            <person name="Brinkac L."/>
            <person name="Harkins D."/>
            <person name="Radune D."/>
            <person name="Hostetler J."/>
            <person name="Sampaio E.P."/>
            <person name="Ronning C.M."/>
            <person name="Nierman W.C."/>
            <person name="Greenberg D.E."/>
            <person name="Holland S.M."/>
            <person name="Goldberg J.B."/>
        </authorList>
    </citation>
    <scope>NUCLEOTIDE SEQUENCE [LARGE SCALE GENOMIC DNA]</scope>
    <source>
        <strain evidence="5 6">CGD2</strain>
    </source>
</reference>
<dbReference type="PRINTS" id="PR00118">
    <property type="entry name" value="BLACTAMASEA"/>
</dbReference>
<comment type="catalytic activity">
    <reaction evidence="1">
        <text>a beta-lactam + H2O = a substituted beta-amino acid</text>
        <dbReference type="Rhea" id="RHEA:20401"/>
        <dbReference type="ChEBI" id="CHEBI:15377"/>
        <dbReference type="ChEBI" id="CHEBI:35627"/>
        <dbReference type="ChEBI" id="CHEBI:140347"/>
        <dbReference type="EC" id="3.5.2.6"/>
    </reaction>
</comment>
<dbReference type="EC" id="3.5.2.6" evidence="3"/>
<dbReference type="PANTHER" id="PTHR35333:SF3">
    <property type="entry name" value="BETA-LACTAMASE-TYPE TRANSPEPTIDASE FOLD CONTAINING PROTEIN"/>
    <property type="match status" value="1"/>
</dbReference>
<evidence type="ECO:0000313" key="5">
    <source>
        <dbReference type="EMBL" id="EEE09185.1"/>
    </source>
</evidence>
<dbReference type="Proteomes" id="UP000004535">
    <property type="component" value="Unassembled WGS sequence"/>
</dbReference>
<dbReference type="InterPro" id="IPR045155">
    <property type="entry name" value="Beta-lactam_cat"/>
</dbReference>
<dbReference type="PANTHER" id="PTHR35333">
    <property type="entry name" value="BETA-LACTAMASE"/>
    <property type="match status" value="1"/>
</dbReference>